<dbReference type="Proteomes" id="UP000239649">
    <property type="component" value="Unassembled WGS sequence"/>
</dbReference>
<dbReference type="EMBL" id="LHPF02000016">
    <property type="protein sequence ID" value="PSC71040.1"/>
    <property type="molecule type" value="Genomic_DNA"/>
</dbReference>
<dbReference type="PROSITE" id="PS50892">
    <property type="entry name" value="V_SNARE"/>
    <property type="match status" value="1"/>
</dbReference>
<dbReference type="InterPro" id="IPR011012">
    <property type="entry name" value="Longin-like_dom_sf"/>
</dbReference>
<dbReference type="Pfam" id="PF13774">
    <property type="entry name" value="Longin"/>
    <property type="match status" value="1"/>
</dbReference>
<dbReference type="FunFam" id="3.30.450.50:FF:000015">
    <property type="entry name" value="Synaptobrevin 2 isoform 1"/>
    <property type="match status" value="1"/>
</dbReference>
<dbReference type="CDD" id="cd15843">
    <property type="entry name" value="R-SNARE"/>
    <property type="match status" value="1"/>
</dbReference>
<dbReference type="SUPFAM" id="SSF64356">
    <property type="entry name" value="SNARE-like"/>
    <property type="match status" value="1"/>
</dbReference>
<organism evidence="13 15">
    <name type="scientific">Micractinium conductrix</name>
    <dbReference type="NCBI Taxonomy" id="554055"/>
    <lineage>
        <taxon>Eukaryota</taxon>
        <taxon>Viridiplantae</taxon>
        <taxon>Chlorophyta</taxon>
        <taxon>core chlorophytes</taxon>
        <taxon>Trebouxiophyceae</taxon>
        <taxon>Chlorellales</taxon>
        <taxon>Chlorellaceae</taxon>
        <taxon>Chlorella clade</taxon>
        <taxon>Micractinium</taxon>
    </lineage>
</organism>
<proteinExistence type="inferred from homology"/>
<evidence type="ECO:0000313" key="14">
    <source>
        <dbReference type="EMBL" id="PSC71040.1"/>
    </source>
</evidence>
<comment type="caution">
    <text evidence="13">The sequence shown here is derived from an EMBL/GenBank/DDBJ whole genome shotgun (WGS) entry which is preliminary data.</text>
</comment>
<dbReference type="GO" id="GO:0012505">
    <property type="term" value="C:endomembrane system"/>
    <property type="evidence" value="ECO:0007669"/>
    <property type="project" value="UniProtKB-SubCell"/>
</dbReference>
<sequence length="240" mass="26160">MSAGGPSSSRPPLPHSAPPTHTTGILYALVARGAVVLAEHSAVSGNSSVVAVGLLQKVPPDEGFRASWAAGQHIFHLLVASGLTYLCMAEQTLGTRLPFAFLSDIRQAFEARYGAVAGGAVAYEMSTEFAPVLRDRMHYFSTDPRADTLTRVRGEVSELKNVMVDNIEKVLGRGERLELLVEKTDTLGQQAFAFKRQARVMRRQMWWQNARMTVLVAGLVLLAAYILVGAVGPSLLWWVR</sequence>
<dbReference type="InterPro" id="IPR051097">
    <property type="entry name" value="Synaptobrevin-like_transport"/>
</dbReference>
<keyword evidence="9" id="KW-0175">Coiled coil</keyword>
<dbReference type="PANTHER" id="PTHR21136:SF214">
    <property type="entry name" value="VESICLE-ASSOCIATED MEMBRANE PROTEIN 714"/>
    <property type="match status" value="1"/>
</dbReference>
<evidence type="ECO:0000259" key="12">
    <source>
        <dbReference type="PROSITE" id="PS50892"/>
    </source>
</evidence>
<evidence type="ECO:0000256" key="1">
    <source>
        <dbReference type="ARBA" id="ARBA00008025"/>
    </source>
</evidence>
<evidence type="ECO:0000256" key="10">
    <source>
        <dbReference type="SAM" id="Phobius"/>
    </source>
</evidence>
<dbReference type="InterPro" id="IPR042855">
    <property type="entry name" value="V_SNARE_CC"/>
</dbReference>
<keyword evidence="15" id="KW-1185">Reference proteome</keyword>
<dbReference type="Gene3D" id="1.20.5.110">
    <property type="match status" value="1"/>
</dbReference>
<dbReference type="FunFam" id="1.20.5.110:FF:000004">
    <property type="entry name" value="Vesicle-associated membrane protein 7"/>
    <property type="match status" value="1"/>
</dbReference>
<protein>
    <submittedName>
        <fullName evidence="13">Vesicle-associated membrane 714 isoform B</fullName>
    </submittedName>
    <submittedName>
        <fullName evidence="14">Vesicle-associated membrane 714 isoform C</fullName>
    </submittedName>
</protein>
<keyword evidence="3 10" id="KW-0812">Transmembrane</keyword>
<comment type="subcellular location">
    <subcellularLocation>
        <location evidence="8">Endomembrane system</location>
        <topology evidence="8">Single-pass type IV membrane protein</topology>
    </subcellularLocation>
</comment>
<evidence type="ECO:0000256" key="3">
    <source>
        <dbReference type="ARBA" id="ARBA00022692"/>
    </source>
</evidence>
<evidence type="ECO:0000256" key="6">
    <source>
        <dbReference type="ARBA" id="ARBA00023136"/>
    </source>
</evidence>
<comment type="function">
    <text evidence="7">Involved in the targeting and/or fusion of transport vesicles to their target membrane.</text>
</comment>
<comment type="similarity">
    <text evidence="1">Belongs to the synaptobrevin family.</text>
</comment>
<reference evidence="13 15" key="1">
    <citation type="journal article" date="2018" name="Plant J.">
        <title>Genome sequences of Chlorella sorokiniana UTEX 1602 and Micractinium conductrix SAG 241.80: implications to maltose excretion by a green alga.</title>
        <authorList>
            <person name="Arriola M.B."/>
            <person name="Velmurugan N."/>
            <person name="Zhang Y."/>
            <person name="Plunkett M.H."/>
            <person name="Hondzo H."/>
            <person name="Barney B.M."/>
        </authorList>
    </citation>
    <scope>NUCLEOTIDE SEQUENCE [LARGE SCALE GENOMIC DNA]</scope>
    <source>
        <strain evidence="13 15">SAG 241.80</strain>
    </source>
</reference>
<reference evidence="13" key="2">
    <citation type="submission" date="2018-02" db="EMBL/GenBank/DDBJ databases">
        <authorList>
            <person name="Cohen D.B."/>
            <person name="Kent A.D."/>
        </authorList>
    </citation>
    <scope>NUCLEOTIDE SEQUENCE</scope>
    <source>
        <strain evidence="13">SAG 241.80</strain>
    </source>
</reference>
<dbReference type="InterPro" id="IPR010908">
    <property type="entry name" value="Longin_dom"/>
</dbReference>
<feature type="domain" description="Longin" evidence="11">
    <location>
        <begin position="29"/>
        <end position="133"/>
    </location>
</feature>
<dbReference type="CDD" id="cd14824">
    <property type="entry name" value="Longin"/>
    <property type="match status" value="1"/>
</dbReference>
<feature type="transmembrane region" description="Helical" evidence="10">
    <location>
        <begin position="212"/>
        <end position="239"/>
    </location>
</feature>
<dbReference type="STRING" id="554055.A0A2P6VAD9"/>
<keyword evidence="6 10" id="KW-0472">Membrane</keyword>
<evidence type="ECO:0000256" key="7">
    <source>
        <dbReference type="ARBA" id="ARBA00037493"/>
    </source>
</evidence>
<dbReference type="Gene3D" id="3.30.450.50">
    <property type="entry name" value="Longin domain"/>
    <property type="match status" value="1"/>
</dbReference>
<gene>
    <name evidence="13" type="ORF">C2E20_5495</name>
</gene>
<dbReference type="GO" id="GO:0016192">
    <property type="term" value="P:vesicle-mediated transport"/>
    <property type="evidence" value="ECO:0007669"/>
    <property type="project" value="InterPro"/>
</dbReference>
<dbReference type="PANTHER" id="PTHR21136">
    <property type="entry name" value="SNARE PROTEINS"/>
    <property type="match status" value="1"/>
</dbReference>
<name>A0A2P6VAD9_9CHLO</name>
<feature type="domain" description="V-SNARE coiled-coil homology" evidence="12">
    <location>
        <begin position="148"/>
        <end position="208"/>
    </location>
</feature>
<evidence type="ECO:0000313" key="15">
    <source>
        <dbReference type="Proteomes" id="UP000239649"/>
    </source>
</evidence>
<evidence type="ECO:0000313" key="13">
    <source>
        <dbReference type="EMBL" id="PSC71038.1"/>
    </source>
</evidence>
<dbReference type="Pfam" id="PF00957">
    <property type="entry name" value="Synaptobrevin"/>
    <property type="match status" value="1"/>
</dbReference>
<dbReference type="SMART" id="SM01270">
    <property type="entry name" value="Longin"/>
    <property type="match status" value="1"/>
</dbReference>
<dbReference type="AlphaFoldDB" id="A0A2P6VAD9"/>
<dbReference type="GO" id="GO:0005737">
    <property type="term" value="C:cytoplasm"/>
    <property type="evidence" value="ECO:0007669"/>
    <property type="project" value="UniProtKB-ARBA"/>
</dbReference>
<evidence type="ECO:0000256" key="9">
    <source>
        <dbReference type="PROSITE-ProRule" id="PRU00290"/>
    </source>
</evidence>
<dbReference type="OrthoDB" id="248747at2759"/>
<accession>A0A2P6VAD9</accession>
<keyword evidence="5 10" id="KW-1133">Transmembrane helix</keyword>
<keyword evidence="2" id="KW-0813">Transport</keyword>
<dbReference type="GO" id="GO:0015031">
    <property type="term" value="P:protein transport"/>
    <property type="evidence" value="ECO:0007669"/>
    <property type="project" value="UniProtKB-KW"/>
</dbReference>
<dbReference type="EMBL" id="LHPF02000016">
    <property type="protein sequence ID" value="PSC71038.1"/>
    <property type="molecule type" value="Genomic_DNA"/>
</dbReference>
<dbReference type="GO" id="GO:0016020">
    <property type="term" value="C:membrane"/>
    <property type="evidence" value="ECO:0007669"/>
    <property type="project" value="InterPro"/>
</dbReference>
<dbReference type="SUPFAM" id="SSF58038">
    <property type="entry name" value="SNARE fusion complex"/>
    <property type="match status" value="1"/>
</dbReference>
<dbReference type="PROSITE" id="PS50859">
    <property type="entry name" value="LONGIN"/>
    <property type="match status" value="1"/>
</dbReference>
<evidence type="ECO:0000256" key="2">
    <source>
        <dbReference type="ARBA" id="ARBA00022448"/>
    </source>
</evidence>
<evidence type="ECO:0000259" key="11">
    <source>
        <dbReference type="PROSITE" id="PS50859"/>
    </source>
</evidence>
<dbReference type="PRINTS" id="PR00219">
    <property type="entry name" value="SYNAPTOBREVN"/>
</dbReference>
<evidence type="ECO:0000256" key="8">
    <source>
        <dbReference type="ARBA" id="ARBA00046280"/>
    </source>
</evidence>
<keyword evidence="4" id="KW-0653">Protein transport</keyword>
<evidence type="ECO:0000256" key="4">
    <source>
        <dbReference type="ARBA" id="ARBA00022927"/>
    </source>
</evidence>
<dbReference type="InterPro" id="IPR001388">
    <property type="entry name" value="Synaptobrevin-like"/>
</dbReference>
<evidence type="ECO:0000256" key="5">
    <source>
        <dbReference type="ARBA" id="ARBA00022989"/>
    </source>
</evidence>